<accession>K1PNJ0</accession>
<proteinExistence type="predicted"/>
<feature type="region of interest" description="Disordered" evidence="1">
    <location>
        <begin position="59"/>
        <end position="165"/>
    </location>
</feature>
<dbReference type="EMBL" id="JH817031">
    <property type="protein sequence ID" value="EKC25562.1"/>
    <property type="molecule type" value="Genomic_DNA"/>
</dbReference>
<feature type="compositionally biased region" description="Low complexity" evidence="1">
    <location>
        <begin position="99"/>
        <end position="108"/>
    </location>
</feature>
<feature type="compositionally biased region" description="Basic and acidic residues" evidence="1">
    <location>
        <begin position="135"/>
        <end position="155"/>
    </location>
</feature>
<gene>
    <name evidence="2" type="ORF">CGI_10002307</name>
</gene>
<organism evidence="2">
    <name type="scientific">Magallana gigas</name>
    <name type="common">Pacific oyster</name>
    <name type="synonym">Crassostrea gigas</name>
    <dbReference type="NCBI Taxonomy" id="29159"/>
    <lineage>
        <taxon>Eukaryota</taxon>
        <taxon>Metazoa</taxon>
        <taxon>Spiralia</taxon>
        <taxon>Lophotrochozoa</taxon>
        <taxon>Mollusca</taxon>
        <taxon>Bivalvia</taxon>
        <taxon>Autobranchia</taxon>
        <taxon>Pteriomorphia</taxon>
        <taxon>Ostreida</taxon>
        <taxon>Ostreoidea</taxon>
        <taxon>Ostreidae</taxon>
        <taxon>Magallana</taxon>
    </lineage>
</organism>
<sequence length="165" mass="18671">MAEAFYSPCRFVKISLYSVSVFCTTHMPKQLGRKYLHSSILQIPGESTLKRNFQLIQQREGHPQNSRPVPIQQQGRQGQRQASSKQGWPGPYQPPHPGPSRQQQQISRPPQPIEDIPEEISKDLKSEDYSDSGSDDEHADQRPSSKAQKPEEVTLREIIATTAPQ</sequence>
<feature type="compositionally biased region" description="Low complexity" evidence="1">
    <location>
        <begin position="72"/>
        <end position="81"/>
    </location>
</feature>
<evidence type="ECO:0000256" key="1">
    <source>
        <dbReference type="SAM" id="MobiDB-lite"/>
    </source>
</evidence>
<dbReference type="HOGENOM" id="CLU_1612394_0_0_1"/>
<dbReference type="AlphaFoldDB" id="K1PNJ0"/>
<feature type="compositionally biased region" description="Basic and acidic residues" evidence="1">
    <location>
        <begin position="119"/>
        <end position="128"/>
    </location>
</feature>
<dbReference type="InParanoid" id="K1PNJ0"/>
<protein>
    <submittedName>
        <fullName evidence="2">Uncharacterized protein</fullName>
    </submittedName>
</protein>
<evidence type="ECO:0000313" key="2">
    <source>
        <dbReference type="EMBL" id="EKC25562.1"/>
    </source>
</evidence>
<name>K1PNJ0_MAGGI</name>
<reference evidence="2" key="1">
    <citation type="journal article" date="2012" name="Nature">
        <title>The oyster genome reveals stress adaptation and complexity of shell formation.</title>
        <authorList>
            <person name="Zhang G."/>
            <person name="Fang X."/>
            <person name="Guo X."/>
            <person name="Li L."/>
            <person name="Luo R."/>
            <person name="Xu F."/>
            <person name="Yang P."/>
            <person name="Zhang L."/>
            <person name="Wang X."/>
            <person name="Qi H."/>
            <person name="Xiong Z."/>
            <person name="Que H."/>
            <person name="Xie Y."/>
            <person name="Holland P.W."/>
            <person name="Paps J."/>
            <person name="Zhu Y."/>
            <person name="Wu F."/>
            <person name="Chen Y."/>
            <person name="Wang J."/>
            <person name="Peng C."/>
            <person name="Meng J."/>
            <person name="Yang L."/>
            <person name="Liu J."/>
            <person name="Wen B."/>
            <person name="Zhang N."/>
            <person name="Huang Z."/>
            <person name="Zhu Q."/>
            <person name="Feng Y."/>
            <person name="Mount A."/>
            <person name="Hedgecock D."/>
            <person name="Xu Z."/>
            <person name="Liu Y."/>
            <person name="Domazet-Loso T."/>
            <person name="Du Y."/>
            <person name="Sun X."/>
            <person name="Zhang S."/>
            <person name="Liu B."/>
            <person name="Cheng P."/>
            <person name="Jiang X."/>
            <person name="Li J."/>
            <person name="Fan D."/>
            <person name="Wang W."/>
            <person name="Fu W."/>
            <person name="Wang T."/>
            <person name="Wang B."/>
            <person name="Zhang J."/>
            <person name="Peng Z."/>
            <person name="Li Y."/>
            <person name="Li N."/>
            <person name="Wang J."/>
            <person name="Chen M."/>
            <person name="He Y."/>
            <person name="Tan F."/>
            <person name="Song X."/>
            <person name="Zheng Q."/>
            <person name="Huang R."/>
            <person name="Yang H."/>
            <person name="Du X."/>
            <person name="Chen L."/>
            <person name="Yang M."/>
            <person name="Gaffney P.M."/>
            <person name="Wang S."/>
            <person name="Luo L."/>
            <person name="She Z."/>
            <person name="Ming Y."/>
            <person name="Huang W."/>
            <person name="Zhang S."/>
            <person name="Huang B."/>
            <person name="Zhang Y."/>
            <person name="Qu T."/>
            <person name="Ni P."/>
            <person name="Miao G."/>
            <person name="Wang J."/>
            <person name="Wang Q."/>
            <person name="Steinberg C.E."/>
            <person name="Wang H."/>
            <person name="Li N."/>
            <person name="Qian L."/>
            <person name="Zhang G."/>
            <person name="Li Y."/>
            <person name="Yang H."/>
            <person name="Liu X."/>
            <person name="Wang J."/>
            <person name="Yin Y."/>
            <person name="Wang J."/>
        </authorList>
    </citation>
    <scope>NUCLEOTIDE SEQUENCE [LARGE SCALE GENOMIC DNA]</scope>
    <source>
        <strain evidence="2">05x7-T-G4-1.051#20</strain>
    </source>
</reference>